<sequence>YDTDEAWYATNLGAGPCTDVSTLSVTPLCSSLNRYGTLPSSVPMPTLYASEGQRKPKLSIIELVLYNMASMLASIASGYDVRVSNVTPLHPKLHPGPLQPYESYSQPASPYHHHLQLQPVVDPHPLDGMLRLEEMAPPLPAPLPPAEHAMSQEGYEEDQAQDDRLYAQHTTTTYHHEPVRQSTRKVSAQPISPRQDERTAKYTDSPQHYLPSTMSTTSGLGSNYTPSGPSSSFSVGAGTQPPTPSPRRKSSAASFMDYGDLPEERESRAGLYIPGEYDGYTQHNPIFNTGTRGATSSYIGSHYFPYRPAINFAFERETKSYGGEPVYEDHHYDSASYHDYAYEGPGAGPSGAGSSTRATGTRVPTMGISATGHRRTHSNISSTMHSSNVNQGFHMEGDDMDGGRLVDDVTYKLSDLYLNSAGGAGVDKDAHTTARLPTASTSKQHESPVSFQVSSRIHQYENIPNFFRRQSSLQTRYSPVSHGAGHLSGDFMTGIEPEEKRPFTVLGLEHGHDSGSLSASLRPQTKLRSSLKKYTHSHPTQQTAGGQTAGGHGKYGGYGAHGTTSTVTNQTPPDSLTSDDSSYLSAKDNSSSISSQSRVRFTPEIVLDVDSPLQSPTGYGAGGGSGGVGTSPSGHHGSAKDRRSSSSGSTMLTATPGSGASSTSISGRRSNACDTGQS</sequence>
<dbReference type="EnsemblMetazoa" id="AEPI006281-RA">
    <property type="protein sequence ID" value="AEPI006281-PA"/>
    <property type="gene ID" value="AEPI006281"/>
</dbReference>
<organism evidence="2 3">
    <name type="scientific">Anopheles epiroticus</name>
    <dbReference type="NCBI Taxonomy" id="199890"/>
    <lineage>
        <taxon>Eukaryota</taxon>
        <taxon>Metazoa</taxon>
        <taxon>Ecdysozoa</taxon>
        <taxon>Arthropoda</taxon>
        <taxon>Hexapoda</taxon>
        <taxon>Insecta</taxon>
        <taxon>Pterygota</taxon>
        <taxon>Neoptera</taxon>
        <taxon>Endopterygota</taxon>
        <taxon>Diptera</taxon>
        <taxon>Nematocera</taxon>
        <taxon>Culicoidea</taxon>
        <taxon>Culicidae</taxon>
        <taxon>Anophelinae</taxon>
        <taxon>Anopheles</taxon>
    </lineage>
</organism>
<proteinExistence type="predicted"/>
<feature type="region of interest" description="Disordered" evidence="1">
    <location>
        <begin position="513"/>
        <end position="597"/>
    </location>
</feature>
<feature type="compositionally biased region" description="Polar residues" evidence="1">
    <location>
        <begin position="180"/>
        <end position="192"/>
    </location>
</feature>
<feature type="region of interest" description="Disordered" evidence="1">
    <location>
        <begin position="140"/>
        <end position="160"/>
    </location>
</feature>
<reference evidence="2" key="2">
    <citation type="submission" date="2020-05" db="UniProtKB">
        <authorList>
            <consortium name="EnsemblMetazoa"/>
        </authorList>
    </citation>
    <scope>IDENTIFICATION</scope>
    <source>
        <strain evidence="2">Epiroticus2</strain>
    </source>
</reference>
<feature type="compositionally biased region" description="Low complexity" evidence="1">
    <location>
        <begin position="645"/>
        <end position="672"/>
    </location>
</feature>
<feature type="compositionally biased region" description="Low complexity" evidence="1">
    <location>
        <begin position="352"/>
        <end position="362"/>
    </location>
</feature>
<name>A0A182PH72_9DIPT</name>
<dbReference type="VEuPathDB" id="VectorBase:AEPI006281"/>
<keyword evidence="3" id="KW-1185">Reference proteome</keyword>
<accession>A0A182PH72</accession>
<evidence type="ECO:0000313" key="2">
    <source>
        <dbReference type="EnsemblMetazoa" id="AEPI006281-PA"/>
    </source>
</evidence>
<evidence type="ECO:0000256" key="1">
    <source>
        <dbReference type="SAM" id="MobiDB-lite"/>
    </source>
</evidence>
<feature type="compositionally biased region" description="Polar residues" evidence="1">
    <location>
        <begin position="378"/>
        <end position="388"/>
    </location>
</feature>
<reference evidence="3" key="1">
    <citation type="submission" date="2013-03" db="EMBL/GenBank/DDBJ databases">
        <title>The Genome Sequence of Anopheles epiroticus epiroticus2.</title>
        <authorList>
            <consortium name="The Broad Institute Genomics Platform"/>
            <person name="Neafsey D.E."/>
            <person name="Howell P."/>
            <person name="Walker B."/>
            <person name="Young S.K."/>
            <person name="Zeng Q."/>
            <person name="Gargeya S."/>
            <person name="Fitzgerald M."/>
            <person name="Haas B."/>
            <person name="Abouelleil A."/>
            <person name="Allen A.W."/>
            <person name="Alvarado L."/>
            <person name="Arachchi H.M."/>
            <person name="Berlin A.M."/>
            <person name="Chapman S.B."/>
            <person name="Gainer-Dewar J."/>
            <person name="Goldberg J."/>
            <person name="Griggs A."/>
            <person name="Gujja S."/>
            <person name="Hansen M."/>
            <person name="Howarth C."/>
            <person name="Imamovic A."/>
            <person name="Ireland A."/>
            <person name="Larimer J."/>
            <person name="McCowan C."/>
            <person name="Murphy C."/>
            <person name="Pearson M."/>
            <person name="Poon T.W."/>
            <person name="Priest M."/>
            <person name="Roberts A."/>
            <person name="Saif S."/>
            <person name="Shea T."/>
            <person name="Sisk P."/>
            <person name="Sykes S."/>
            <person name="Wortman J."/>
            <person name="Nusbaum C."/>
            <person name="Birren B."/>
        </authorList>
    </citation>
    <scope>NUCLEOTIDE SEQUENCE [LARGE SCALE GENOMIC DNA]</scope>
    <source>
        <strain evidence="3">Epiroticus2</strain>
    </source>
</reference>
<feature type="compositionally biased region" description="Gly residues" evidence="1">
    <location>
        <begin position="547"/>
        <end position="560"/>
    </location>
</feature>
<evidence type="ECO:0000313" key="3">
    <source>
        <dbReference type="Proteomes" id="UP000075885"/>
    </source>
</evidence>
<protein>
    <submittedName>
        <fullName evidence="2">Uncharacterized protein</fullName>
    </submittedName>
</protein>
<feature type="region of interest" description="Disordered" evidence="1">
    <location>
        <begin position="609"/>
        <end position="678"/>
    </location>
</feature>
<dbReference type="Proteomes" id="UP000075885">
    <property type="component" value="Unassembled WGS sequence"/>
</dbReference>
<dbReference type="STRING" id="199890.A0A182PH72"/>
<feature type="compositionally biased region" description="Low complexity" evidence="1">
    <location>
        <begin position="571"/>
        <end position="597"/>
    </location>
</feature>
<feature type="region of interest" description="Disordered" evidence="1">
    <location>
        <begin position="172"/>
        <end position="253"/>
    </location>
</feature>
<dbReference type="AlphaFoldDB" id="A0A182PH72"/>
<feature type="compositionally biased region" description="Polar residues" evidence="1">
    <location>
        <begin position="202"/>
        <end position="234"/>
    </location>
</feature>
<feature type="compositionally biased region" description="Gly residues" evidence="1">
    <location>
        <begin position="619"/>
        <end position="629"/>
    </location>
</feature>
<feature type="region of interest" description="Disordered" evidence="1">
    <location>
        <begin position="345"/>
        <end position="388"/>
    </location>
</feature>
<feature type="compositionally biased region" description="Polar residues" evidence="1">
    <location>
        <begin position="515"/>
        <end position="528"/>
    </location>
</feature>